<sequence>MITVEDVRRVALPLPRAYEVLVRDRIKFRVGSLVFVAFSRDETLMGFGFPREEREHLVSSRPETFRLPSPGDMRYQWVVADMAALDPDEMEELVIDAWRMCVPKGVAREFLGED</sequence>
<dbReference type="GO" id="GO:0003677">
    <property type="term" value="F:DNA binding"/>
    <property type="evidence" value="ECO:0007669"/>
    <property type="project" value="UniProtKB-KW"/>
</dbReference>
<dbReference type="InterPro" id="IPR058532">
    <property type="entry name" value="YjbR/MT2646/Rv2570-like"/>
</dbReference>
<gene>
    <name evidence="1" type="ORF">ESP70_019895</name>
</gene>
<dbReference type="InterPro" id="IPR038056">
    <property type="entry name" value="YjbR-like_sf"/>
</dbReference>
<dbReference type="Proteomes" id="UP000380867">
    <property type="component" value="Unassembled WGS sequence"/>
</dbReference>
<evidence type="ECO:0000313" key="2">
    <source>
        <dbReference type="Proteomes" id="UP000380867"/>
    </source>
</evidence>
<dbReference type="EMBL" id="SDPQ02000004">
    <property type="protein sequence ID" value="KAA1394456.1"/>
    <property type="molecule type" value="Genomic_DNA"/>
</dbReference>
<dbReference type="RefSeq" id="WP_149691062.1">
    <property type="nucleotide sequence ID" value="NZ_SDPQ02000004.1"/>
</dbReference>
<proteinExistence type="predicted"/>
<keyword evidence="2" id="KW-1185">Reference proteome</keyword>
<protein>
    <submittedName>
        <fullName evidence="1">MmcQ/YjbR family DNA-binding protein</fullName>
    </submittedName>
</protein>
<accession>A0A5M4F9Y8</accession>
<dbReference type="Pfam" id="PF04237">
    <property type="entry name" value="YjbR"/>
    <property type="match status" value="1"/>
</dbReference>
<reference evidence="1" key="1">
    <citation type="submission" date="2019-09" db="EMBL/GenBank/DDBJ databases">
        <authorList>
            <person name="Li J."/>
        </authorList>
    </citation>
    <scope>NUCLEOTIDE SEQUENCE [LARGE SCALE GENOMIC DNA]</scope>
    <source>
        <strain evidence="1">JCM 14732</strain>
    </source>
</reference>
<dbReference type="OrthoDB" id="6167040at2"/>
<comment type="caution">
    <text evidence="1">The sequence shown here is derived from an EMBL/GenBank/DDBJ whole genome shotgun (WGS) entry which is preliminary data.</text>
</comment>
<evidence type="ECO:0000313" key="1">
    <source>
        <dbReference type="EMBL" id="KAA1394456.1"/>
    </source>
</evidence>
<name>A0A5M4F9Y8_9ACTN</name>
<organism evidence="1 2">
    <name type="scientific">Aeromicrobium ginsengisoli</name>
    <dbReference type="NCBI Taxonomy" id="363867"/>
    <lineage>
        <taxon>Bacteria</taxon>
        <taxon>Bacillati</taxon>
        <taxon>Actinomycetota</taxon>
        <taxon>Actinomycetes</taxon>
        <taxon>Propionibacteriales</taxon>
        <taxon>Nocardioidaceae</taxon>
        <taxon>Aeromicrobium</taxon>
    </lineage>
</organism>
<dbReference type="SUPFAM" id="SSF142906">
    <property type="entry name" value="YjbR-like"/>
    <property type="match status" value="1"/>
</dbReference>
<dbReference type="AlphaFoldDB" id="A0A5M4F9Y8"/>
<keyword evidence="1" id="KW-0238">DNA-binding</keyword>